<dbReference type="Gene3D" id="3.40.50.300">
    <property type="entry name" value="P-loop containing nucleotide triphosphate hydrolases"/>
    <property type="match status" value="1"/>
</dbReference>
<dbReference type="GO" id="GO:0005524">
    <property type="term" value="F:ATP binding"/>
    <property type="evidence" value="ECO:0007669"/>
    <property type="project" value="UniProtKB-UniRule"/>
</dbReference>
<feature type="domain" description="RapZ C-terminal" evidence="6">
    <location>
        <begin position="173"/>
        <end position="290"/>
    </location>
</feature>
<evidence type="ECO:0000313" key="7">
    <source>
        <dbReference type="EMBL" id="PWG18528.1"/>
    </source>
</evidence>
<evidence type="ECO:0000259" key="5">
    <source>
        <dbReference type="Pfam" id="PF03668"/>
    </source>
</evidence>
<organism evidence="7 8">
    <name type="scientific">Salibaculum griseiflavum</name>
    <dbReference type="NCBI Taxonomy" id="1914409"/>
    <lineage>
        <taxon>Bacteria</taxon>
        <taxon>Pseudomonadati</taxon>
        <taxon>Pseudomonadota</taxon>
        <taxon>Alphaproteobacteria</taxon>
        <taxon>Rhodobacterales</taxon>
        <taxon>Roseobacteraceae</taxon>
        <taxon>Salibaculum</taxon>
    </lineage>
</organism>
<dbReference type="Pfam" id="PF22740">
    <property type="entry name" value="PapZ_C"/>
    <property type="match status" value="1"/>
</dbReference>
<evidence type="ECO:0000259" key="6">
    <source>
        <dbReference type="Pfam" id="PF22740"/>
    </source>
</evidence>
<reference evidence="8" key="1">
    <citation type="submission" date="2018-05" db="EMBL/GenBank/DDBJ databases">
        <authorList>
            <person name="Du Z."/>
            <person name="Wang X."/>
        </authorList>
    </citation>
    <scope>NUCLEOTIDE SEQUENCE [LARGE SCALE GENOMIC DNA]</scope>
    <source>
        <strain evidence="8">WDS4C29</strain>
    </source>
</reference>
<dbReference type="PANTHER" id="PTHR30448:SF0">
    <property type="entry name" value="RNASE ADAPTER PROTEIN RAPZ"/>
    <property type="match status" value="1"/>
</dbReference>
<feature type="binding site" evidence="4">
    <location>
        <begin position="20"/>
        <end position="27"/>
    </location>
    <ligand>
        <name>ATP</name>
        <dbReference type="ChEBI" id="CHEBI:30616"/>
    </ligand>
</feature>
<accession>A0A2V1P9V1</accession>
<dbReference type="PIRSF" id="PIRSF005052">
    <property type="entry name" value="P-loopkin"/>
    <property type="match status" value="1"/>
</dbReference>
<dbReference type="GO" id="GO:0005525">
    <property type="term" value="F:GTP binding"/>
    <property type="evidence" value="ECO:0007669"/>
    <property type="project" value="UniProtKB-UniRule"/>
</dbReference>
<keyword evidence="2 4" id="KW-0067">ATP-binding</keyword>
<name>A0A2V1P9V1_9RHOB</name>
<evidence type="ECO:0000256" key="4">
    <source>
        <dbReference type="HAMAP-Rule" id="MF_00636"/>
    </source>
</evidence>
<dbReference type="AlphaFoldDB" id="A0A2V1P9V1"/>
<dbReference type="Proteomes" id="UP000245293">
    <property type="component" value="Unassembled WGS sequence"/>
</dbReference>
<protein>
    <submittedName>
        <fullName evidence="7">RNase adapter RapZ</fullName>
    </submittedName>
</protein>
<dbReference type="EMBL" id="QETF01000001">
    <property type="protein sequence ID" value="PWG18528.1"/>
    <property type="molecule type" value="Genomic_DNA"/>
</dbReference>
<sequence>MQDSQHQTDTTMQRLVIITGPSGAGRSTATQILEDLGFEAIDNIPMSMLRRLLDAPGGDRPMAVGVDIRNRDFSVEGLQDLVEWLEARDDLALQLMFLDCSEDVLVRRYSETRRRHPLVPDAPAITGIEQEIGLLAPIRAQADIVIDTSELSPHDLKAALAEWFSDDRASTMGVTLHSFSYKRGLPKGVDMMFDCRFLHNPHWDPALRPLNGLEKAVQAHVEQDPRFAGFTGQVQALLLDLLPAFRKEGKAHLSVGFGCTGGQHRSVVVTETVARGLAEAGWQVSIRHGEQDRWGRGATKRDRQA</sequence>
<keyword evidence="8" id="KW-1185">Reference proteome</keyword>
<dbReference type="NCBIfam" id="NF003828">
    <property type="entry name" value="PRK05416.1"/>
    <property type="match status" value="1"/>
</dbReference>
<dbReference type="InterPro" id="IPR053930">
    <property type="entry name" value="RapZ-like_N"/>
</dbReference>
<dbReference type="Pfam" id="PF03668">
    <property type="entry name" value="RapZ-like_N"/>
    <property type="match status" value="1"/>
</dbReference>
<evidence type="ECO:0000256" key="3">
    <source>
        <dbReference type="ARBA" id="ARBA00023134"/>
    </source>
</evidence>
<dbReference type="SUPFAM" id="SSF52540">
    <property type="entry name" value="P-loop containing nucleoside triphosphate hydrolases"/>
    <property type="match status" value="1"/>
</dbReference>
<dbReference type="PANTHER" id="PTHR30448">
    <property type="entry name" value="RNASE ADAPTER PROTEIN RAPZ"/>
    <property type="match status" value="1"/>
</dbReference>
<dbReference type="InterPro" id="IPR005337">
    <property type="entry name" value="RapZ-like"/>
</dbReference>
<evidence type="ECO:0000256" key="2">
    <source>
        <dbReference type="ARBA" id="ARBA00022840"/>
    </source>
</evidence>
<gene>
    <name evidence="7" type="ORF">DFK10_00990</name>
</gene>
<dbReference type="InterPro" id="IPR027417">
    <property type="entry name" value="P-loop_NTPase"/>
</dbReference>
<keyword evidence="1 4" id="KW-0547">Nucleotide-binding</keyword>
<evidence type="ECO:0000313" key="8">
    <source>
        <dbReference type="Proteomes" id="UP000245293"/>
    </source>
</evidence>
<feature type="domain" description="RapZ-like N-terminal" evidence="5">
    <location>
        <begin position="15"/>
        <end position="167"/>
    </location>
</feature>
<dbReference type="InterPro" id="IPR053931">
    <property type="entry name" value="RapZ_C"/>
</dbReference>
<keyword evidence="3 4" id="KW-0342">GTP-binding</keyword>
<proteinExistence type="inferred from homology"/>
<comment type="caution">
    <text evidence="7">The sequence shown here is derived from an EMBL/GenBank/DDBJ whole genome shotgun (WGS) entry which is preliminary data.</text>
</comment>
<dbReference type="OrthoDB" id="9784461at2"/>
<dbReference type="HAMAP" id="MF_00636">
    <property type="entry name" value="RapZ_like"/>
    <property type="match status" value="1"/>
</dbReference>
<evidence type="ECO:0000256" key="1">
    <source>
        <dbReference type="ARBA" id="ARBA00022741"/>
    </source>
</evidence>
<feature type="binding site" evidence="4">
    <location>
        <begin position="67"/>
        <end position="70"/>
    </location>
    <ligand>
        <name>GTP</name>
        <dbReference type="ChEBI" id="CHEBI:37565"/>
    </ligand>
</feature>